<dbReference type="RefSeq" id="WP_186733145.1">
    <property type="nucleotide sequence ID" value="NZ_JABWRJ020000004.1"/>
</dbReference>
<evidence type="ECO:0000256" key="16">
    <source>
        <dbReference type="RuleBase" id="RU003357"/>
    </source>
</evidence>
<feature type="domain" description="TonB-dependent receptor plug" evidence="19">
    <location>
        <begin position="76"/>
        <end position="175"/>
    </location>
</feature>
<sequence length="721" mass="80178">MSPHFPPRRFTPTRNLLAMAICMTTVTPALAEEQAAAVIELGATAINDSSLGSTTEGSKSYTTGSMATATKLPLTMRETPQAVTVITRQRMDDQGMTSINDVARYTPGLFLNQSNGPGRQTYKARGFDVDNIMYDGIPSAYTGWVVGAQPNLAMFDRVEVVRGATGLVTGAGTPSAAINLVRKRPLAEQKVTLTGAAGSWDNYRGELDASSPLNDSGTLRGRVVASYRDANGFRDGQQEDHGLFYAITEADLGEDTTLTLGLSHQKDKTNVFWGAIPTDLNGHHQDLPRSYNPATDWEVKDQEINTLFAELRQRLANDWKLQVNAIYSEQNALFRGSYQSRWDLSKPLSRTVYQSAYDENQLGLDTFASGPFEAFGRTHELVVGASKRIYDMTERNYSPYDLDYPIDGGKPNFLHTGSSRYLINQEGVYTTTRLSLADPLKLILGGRLDWYDYDQRGSNEGDYKVTRNVTRYAGLIYELDEHHSLYTSYTDIFQPQDNKDPSGTPVRPIEGKNYEVGIKGEYFDGALNASLAVFRIDQENRAVEVDKSLCRAGQFACYEASGEVRSQGIDFELQGALTEQWQIGAGYTYARVHTVKDAKNPQKVNKPFESDTPQHQLKLFTTYHFQGPLEKLRVGGGVTWQSRMYNDFTVADGSSYRLEQGAYAVTDLMAGYAVNQHLDLQLNANNVFDRKYYSSISKSVNYGGDTFGDPRNLMLTAKYSF</sequence>
<keyword evidence="9" id="KW-0406">Ion transport</keyword>
<dbReference type="Gene3D" id="2.40.170.20">
    <property type="entry name" value="TonB-dependent receptor, beta-barrel domain"/>
    <property type="match status" value="1"/>
</dbReference>
<evidence type="ECO:0000256" key="13">
    <source>
        <dbReference type="ARBA" id="ARBA00023237"/>
    </source>
</evidence>
<name>A0A923G8M5_9PSED</name>
<proteinExistence type="inferred from homology"/>
<evidence type="ECO:0000256" key="3">
    <source>
        <dbReference type="ARBA" id="ARBA00022448"/>
    </source>
</evidence>
<dbReference type="CDD" id="cd01347">
    <property type="entry name" value="ligand_gated_channel"/>
    <property type="match status" value="1"/>
</dbReference>
<keyword evidence="4 14" id="KW-1134">Transmembrane beta strand</keyword>
<dbReference type="GO" id="GO:0015344">
    <property type="term" value="F:siderophore uptake transmembrane transporter activity"/>
    <property type="evidence" value="ECO:0007669"/>
    <property type="project" value="TreeGrafter"/>
</dbReference>
<keyword evidence="12 20" id="KW-0675">Receptor</keyword>
<keyword evidence="10 16" id="KW-0798">TonB box</keyword>
<dbReference type="GO" id="GO:0009279">
    <property type="term" value="C:cell outer membrane"/>
    <property type="evidence" value="ECO:0007669"/>
    <property type="project" value="UniProtKB-SubCell"/>
</dbReference>
<evidence type="ECO:0000256" key="11">
    <source>
        <dbReference type="ARBA" id="ARBA00023136"/>
    </source>
</evidence>
<dbReference type="GO" id="GO:0015891">
    <property type="term" value="P:siderophore transport"/>
    <property type="evidence" value="ECO:0007669"/>
    <property type="project" value="InterPro"/>
</dbReference>
<feature type="domain" description="TonB-dependent receptor-like beta-barrel" evidence="18">
    <location>
        <begin position="250"/>
        <end position="687"/>
    </location>
</feature>
<reference evidence="20" key="2">
    <citation type="submission" date="2020-07" db="EMBL/GenBank/DDBJ databases">
        <authorList>
            <person name="Lood C."/>
            <person name="Girard L."/>
        </authorList>
    </citation>
    <scope>NUCLEOTIDE SEQUENCE</scope>
    <source>
        <strain evidence="20">BW13M1</strain>
    </source>
</reference>
<dbReference type="FunFam" id="2.170.130.10:FF:000010">
    <property type="entry name" value="Ferripyoverdine receptor"/>
    <property type="match status" value="1"/>
</dbReference>
<evidence type="ECO:0000256" key="6">
    <source>
        <dbReference type="ARBA" id="ARBA00022692"/>
    </source>
</evidence>
<dbReference type="Gene3D" id="2.170.130.10">
    <property type="entry name" value="TonB-dependent receptor, plug domain"/>
    <property type="match status" value="1"/>
</dbReference>
<evidence type="ECO:0000256" key="15">
    <source>
        <dbReference type="PROSITE-ProRule" id="PRU10144"/>
    </source>
</evidence>
<protein>
    <submittedName>
        <fullName evidence="20">TonB-dependent siderophore receptor</fullName>
    </submittedName>
</protein>
<keyword evidence="6 14" id="KW-0812">Transmembrane</keyword>
<feature type="short sequence motif" description="TonB C-terminal box" evidence="15">
    <location>
        <begin position="704"/>
        <end position="721"/>
    </location>
</feature>
<dbReference type="EMBL" id="JABWRJ010000011">
    <property type="protein sequence ID" value="MBC3446233.1"/>
    <property type="molecule type" value="Genomic_DNA"/>
</dbReference>
<dbReference type="PANTHER" id="PTHR32552">
    <property type="entry name" value="FERRICHROME IRON RECEPTOR-RELATED"/>
    <property type="match status" value="1"/>
</dbReference>
<feature type="chain" id="PRO_5037825820" evidence="17">
    <location>
        <begin position="32"/>
        <end position="721"/>
    </location>
</feature>
<evidence type="ECO:0000256" key="10">
    <source>
        <dbReference type="ARBA" id="ARBA00023077"/>
    </source>
</evidence>
<keyword evidence="11 14" id="KW-0472">Membrane</keyword>
<evidence type="ECO:0000256" key="7">
    <source>
        <dbReference type="ARBA" id="ARBA00022729"/>
    </source>
</evidence>
<evidence type="ECO:0000256" key="2">
    <source>
        <dbReference type="ARBA" id="ARBA00009810"/>
    </source>
</evidence>
<dbReference type="PROSITE" id="PS01156">
    <property type="entry name" value="TONB_DEPENDENT_REC_2"/>
    <property type="match status" value="1"/>
</dbReference>
<dbReference type="AlphaFoldDB" id="A0A923G8M5"/>
<comment type="subcellular location">
    <subcellularLocation>
        <location evidence="1 14">Cell outer membrane</location>
        <topology evidence="1 14">Multi-pass membrane protein</topology>
    </subcellularLocation>
</comment>
<dbReference type="InterPro" id="IPR036942">
    <property type="entry name" value="Beta-barrel_TonB_sf"/>
</dbReference>
<keyword evidence="3 14" id="KW-0813">Transport</keyword>
<dbReference type="Pfam" id="PF07715">
    <property type="entry name" value="Plug"/>
    <property type="match status" value="1"/>
</dbReference>
<dbReference type="PANTHER" id="PTHR32552:SF74">
    <property type="entry name" value="HYDROXAMATE SIDEROPHORE RECEPTOR FHUE"/>
    <property type="match status" value="1"/>
</dbReference>
<dbReference type="InterPro" id="IPR039426">
    <property type="entry name" value="TonB-dep_rcpt-like"/>
</dbReference>
<dbReference type="InterPro" id="IPR010105">
    <property type="entry name" value="TonB_sidphr_rcpt"/>
</dbReference>
<keyword evidence="7 17" id="KW-0732">Signal</keyword>
<feature type="signal peptide" evidence="17">
    <location>
        <begin position="1"/>
        <end position="31"/>
    </location>
</feature>
<evidence type="ECO:0000256" key="12">
    <source>
        <dbReference type="ARBA" id="ARBA00023170"/>
    </source>
</evidence>
<dbReference type="NCBIfam" id="TIGR01783">
    <property type="entry name" value="TonB-siderophor"/>
    <property type="match status" value="1"/>
</dbReference>
<dbReference type="SUPFAM" id="SSF56935">
    <property type="entry name" value="Porins"/>
    <property type="match status" value="1"/>
</dbReference>
<evidence type="ECO:0000259" key="19">
    <source>
        <dbReference type="Pfam" id="PF07715"/>
    </source>
</evidence>
<keyword evidence="8" id="KW-0408">Iron</keyword>
<comment type="caution">
    <text evidence="20">The sequence shown here is derived from an EMBL/GenBank/DDBJ whole genome shotgun (WGS) entry which is preliminary data.</text>
</comment>
<reference evidence="20" key="1">
    <citation type="journal article" date="2020" name="Microorganisms">
        <title>Reliable Identification of Environmental Pseudomonas Isolates Using the rpoD Gene.</title>
        <authorList>
            <consortium name="The Broad Institute Genome Sequencing Platform"/>
            <person name="Girard L."/>
            <person name="Lood C."/>
            <person name="Rokni-Zadeh H."/>
            <person name="van Noort V."/>
            <person name="Lavigne R."/>
            <person name="De Mot R."/>
        </authorList>
    </citation>
    <scope>NUCLEOTIDE SEQUENCE</scope>
    <source>
        <strain evidence="20">BW13M1</strain>
    </source>
</reference>
<keyword evidence="13 14" id="KW-0998">Cell outer membrane</keyword>
<evidence type="ECO:0000256" key="1">
    <source>
        <dbReference type="ARBA" id="ARBA00004571"/>
    </source>
</evidence>
<accession>A0A923G8M5</accession>
<dbReference type="Pfam" id="PF00593">
    <property type="entry name" value="TonB_dep_Rec_b-barrel"/>
    <property type="match status" value="1"/>
</dbReference>
<organism evidence="20">
    <name type="scientific">Pseudomonas peradeniyensis</name>
    <dbReference type="NCBI Taxonomy" id="2745488"/>
    <lineage>
        <taxon>Bacteria</taxon>
        <taxon>Pseudomonadati</taxon>
        <taxon>Pseudomonadota</taxon>
        <taxon>Gammaproteobacteria</taxon>
        <taxon>Pseudomonadales</taxon>
        <taxon>Pseudomonadaceae</taxon>
        <taxon>Pseudomonas</taxon>
    </lineage>
</organism>
<evidence type="ECO:0000256" key="9">
    <source>
        <dbReference type="ARBA" id="ARBA00023065"/>
    </source>
</evidence>
<evidence type="ECO:0000256" key="5">
    <source>
        <dbReference type="ARBA" id="ARBA00022496"/>
    </source>
</evidence>
<gene>
    <name evidence="20" type="ORF">HU751_10655</name>
</gene>
<dbReference type="PROSITE" id="PS52016">
    <property type="entry name" value="TONB_DEPENDENT_REC_3"/>
    <property type="match status" value="1"/>
</dbReference>
<dbReference type="GO" id="GO:0038023">
    <property type="term" value="F:signaling receptor activity"/>
    <property type="evidence" value="ECO:0007669"/>
    <property type="project" value="InterPro"/>
</dbReference>
<evidence type="ECO:0000256" key="17">
    <source>
        <dbReference type="SAM" id="SignalP"/>
    </source>
</evidence>
<evidence type="ECO:0000259" key="18">
    <source>
        <dbReference type="Pfam" id="PF00593"/>
    </source>
</evidence>
<dbReference type="InterPro" id="IPR012910">
    <property type="entry name" value="Plug_dom"/>
</dbReference>
<dbReference type="InterPro" id="IPR037066">
    <property type="entry name" value="Plug_dom_sf"/>
</dbReference>
<evidence type="ECO:0000313" key="20">
    <source>
        <dbReference type="EMBL" id="MBC3446233.1"/>
    </source>
</evidence>
<dbReference type="InterPro" id="IPR000531">
    <property type="entry name" value="Beta-barrel_TonB"/>
</dbReference>
<keyword evidence="5" id="KW-0410">Iron transport</keyword>
<evidence type="ECO:0000256" key="8">
    <source>
        <dbReference type="ARBA" id="ARBA00023004"/>
    </source>
</evidence>
<evidence type="ECO:0000256" key="14">
    <source>
        <dbReference type="PROSITE-ProRule" id="PRU01360"/>
    </source>
</evidence>
<dbReference type="InterPro" id="IPR010917">
    <property type="entry name" value="TonB_rcpt_CS"/>
</dbReference>
<comment type="similarity">
    <text evidence="2 14 16">Belongs to the TonB-dependent receptor family.</text>
</comment>
<evidence type="ECO:0000256" key="4">
    <source>
        <dbReference type="ARBA" id="ARBA00022452"/>
    </source>
</evidence>